<keyword evidence="1" id="KW-1133">Transmembrane helix</keyword>
<evidence type="ECO:0000256" key="1">
    <source>
        <dbReference type="SAM" id="Phobius"/>
    </source>
</evidence>
<evidence type="ECO:0000313" key="3">
    <source>
        <dbReference type="Proteomes" id="UP001419268"/>
    </source>
</evidence>
<organism evidence="2 3">
    <name type="scientific">Stephania cephalantha</name>
    <dbReference type="NCBI Taxonomy" id="152367"/>
    <lineage>
        <taxon>Eukaryota</taxon>
        <taxon>Viridiplantae</taxon>
        <taxon>Streptophyta</taxon>
        <taxon>Embryophyta</taxon>
        <taxon>Tracheophyta</taxon>
        <taxon>Spermatophyta</taxon>
        <taxon>Magnoliopsida</taxon>
        <taxon>Ranunculales</taxon>
        <taxon>Menispermaceae</taxon>
        <taxon>Menispermoideae</taxon>
        <taxon>Cissampelideae</taxon>
        <taxon>Stephania</taxon>
    </lineage>
</organism>
<accession>A0AAP0KRJ6</accession>
<proteinExistence type="predicted"/>
<reference evidence="2 3" key="1">
    <citation type="submission" date="2024-01" db="EMBL/GenBank/DDBJ databases">
        <title>Genome assemblies of Stephania.</title>
        <authorList>
            <person name="Yang L."/>
        </authorList>
    </citation>
    <scope>NUCLEOTIDE SEQUENCE [LARGE SCALE GENOMIC DNA]</scope>
    <source>
        <strain evidence="2">JXDWG</strain>
        <tissue evidence="2">Leaf</tissue>
    </source>
</reference>
<dbReference type="Proteomes" id="UP001419268">
    <property type="component" value="Unassembled WGS sequence"/>
</dbReference>
<dbReference type="AlphaFoldDB" id="A0AAP0KRJ6"/>
<protein>
    <submittedName>
        <fullName evidence="2">Uncharacterized protein</fullName>
    </submittedName>
</protein>
<comment type="caution">
    <text evidence="2">The sequence shown here is derived from an EMBL/GenBank/DDBJ whole genome shotgun (WGS) entry which is preliminary data.</text>
</comment>
<name>A0AAP0KRJ6_9MAGN</name>
<keyword evidence="1" id="KW-0472">Membrane</keyword>
<evidence type="ECO:0000313" key="2">
    <source>
        <dbReference type="EMBL" id="KAK9157401.1"/>
    </source>
</evidence>
<dbReference type="EMBL" id="JBBNAG010000002">
    <property type="protein sequence ID" value="KAK9157401.1"/>
    <property type="molecule type" value="Genomic_DNA"/>
</dbReference>
<feature type="transmembrane region" description="Helical" evidence="1">
    <location>
        <begin position="25"/>
        <end position="47"/>
    </location>
</feature>
<keyword evidence="3" id="KW-1185">Reference proteome</keyword>
<sequence length="49" mass="5561">MARPWSGGVVFIKDNMFFPYYTGKVSSTLFMGNILVLAYVNIVHIGYNK</sequence>
<gene>
    <name evidence="2" type="ORF">Scep_003975</name>
</gene>
<keyword evidence="1" id="KW-0812">Transmembrane</keyword>